<evidence type="ECO:0000313" key="11">
    <source>
        <dbReference type="Proteomes" id="UP001652628"/>
    </source>
</evidence>
<evidence type="ECO:0000256" key="2">
    <source>
        <dbReference type="ARBA" id="ARBA00022473"/>
    </source>
</evidence>
<dbReference type="GO" id="GO:0045467">
    <property type="term" value="P:R7 cell development"/>
    <property type="evidence" value="ECO:0007669"/>
    <property type="project" value="UniProtKB-ARBA"/>
</dbReference>
<name>A0AB40A269_DROSZ</name>
<dbReference type="SMART" id="SM00225">
    <property type="entry name" value="BTB"/>
    <property type="match status" value="1"/>
</dbReference>
<reference evidence="12" key="1">
    <citation type="submission" date="2025-08" db="UniProtKB">
        <authorList>
            <consortium name="RefSeq"/>
        </authorList>
    </citation>
    <scope>IDENTIFICATION</scope>
</reference>
<dbReference type="GO" id="GO:0007464">
    <property type="term" value="P:R3/R4 cell fate commitment"/>
    <property type="evidence" value="ECO:0007669"/>
    <property type="project" value="UniProtKB-ARBA"/>
</dbReference>
<dbReference type="Pfam" id="PF00651">
    <property type="entry name" value="BTB"/>
    <property type="match status" value="1"/>
</dbReference>
<dbReference type="GO" id="GO:0008406">
    <property type="term" value="P:gonad development"/>
    <property type="evidence" value="ECO:0007669"/>
    <property type="project" value="UniProtKB-ARBA"/>
</dbReference>
<dbReference type="PANTHER" id="PTHR23110:SF111">
    <property type="entry name" value="LONGITUDINALS LACKING PROTEIN, ISOFORMS F_I_K_T"/>
    <property type="match status" value="1"/>
</dbReference>
<organism evidence="11 12">
    <name type="scientific">Drosophila suzukii</name>
    <name type="common">Spotted-wing drosophila fruit fly</name>
    <dbReference type="NCBI Taxonomy" id="28584"/>
    <lineage>
        <taxon>Eukaryota</taxon>
        <taxon>Metazoa</taxon>
        <taxon>Ecdysozoa</taxon>
        <taxon>Arthropoda</taxon>
        <taxon>Hexapoda</taxon>
        <taxon>Insecta</taxon>
        <taxon>Pterygota</taxon>
        <taxon>Neoptera</taxon>
        <taxon>Endopterygota</taxon>
        <taxon>Diptera</taxon>
        <taxon>Brachycera</taxon>
        <taxon>Muscomorpha</taxon>
        <taxon>Ephydroidea</taxon>
        <taxon>Drosophilidae</taxon>
        <taxon>Drosophila</taxon>
        <taxon>Sophophora</taxon>
    </lineage>
</organism>
<dbReference type="PROSITE" id="PS50097">
    <property type="entry name" value="BTB"/>
    <property type="match status" value="1"/>
</dbReference>
<evidence type="ECO:0000256" key="4">
    <source>
        <dbReference type="ARBA" id="ARBA00022902"/>
    </source>
</evidence>
<dbReference type="Pfam" id="PF16064">
    <property type="entry name" value="DUF4806"/>
    <property type="match status" value="1"/>
</dbReference>
<feature type="region of interest" description="Disordered" evidence="9">
    <location>
        <begin position="113"/>
        <end position="157"/>
    </location>
</feature>
<dbReference type="CDD" id="cd18315">
    <property type="entry name" value="BTB_POZ_BAB-like"/>
    <property type="match status" value="1"/>
</dbReference>
<dbReference type="GO" id="GO:0045476">
    <property type="term" value="P:nurse cell apoptotic process"/>
    <property type="evidence" value="ECO:0007669"/>
    <property type="project" value="UniProtKB-ARBA"/>
</dbReference>
<dbReference type="GO" id="GO:0005634">
    <property type="term" value="C:nucleus"/>
    <property type="evidence" value="ECO:0007669"/>
    <property type="project" value="UniProtKB-SubCell"/>
</dbReference>
<gene>
    <name evidence="12" type="primary">LOC108015536</name>
</gene>
<accession>A0AB40A269</accession>
<evidence type="ECO:0000256" key="5">
    <source>
        <dbReference type="ARBA" id="ARBA00023015"/>
    </source>
</evidence>
<dbReference type="GeneID" id="108015536"/>
<dbReference type="Gene3D" id="3.30.710.10">
    <property type="entry name" value="Potassium Channel Kv1.1, Chain A"/>
    <property type="match status" value="1"/>
</dbReference>
<keyword evidence="11" id="KW-1185">Reference proteome</keyword>
<evidence type="ECO:0000256" key="9">
    <source>
        <dbReference type="SAM" id="MobiDB-lite"/>
    </source>
</evidence>
<keyword evidence="4" id="KW-0524">Neurogenesis</keyword>
<dbReference type="InterPro" id="IPR032071">
    <property type="entry name" value="DUF4806"/>
</dbReference>
<feature type="compositionally biased region" description="Basic and acidic residues" evidence="9">
    <location>
        <begin position="114"/>
        <end position="131"/>
    </location>
</feature>
<keyword evidence="2" id="KW-0217">Developmental protein</keyword>
<protein>
    <submittedName>
        <fullName evidence="12">Modifier of mdg4</fullName>
    </submittedName>
</protein>
<keyword evidence="7" id="KW-0539">Nucleus</keyword>
<evidence type="ECO:0000256" key="8">
    <source>
        <dbReference type="ARBA" id="ARBA00037382"/>
    </source>
</evidence>
<dbReference type="SUPFAM" id="SSF54695">
    <property type="entry name" value="POZ domain"/>
    <property type="match status" value="1"/>
</dbReference>
<dbReference type="GO" id="GO:0035167">
    <property type="term" value="P:larval lymph gland hemopoiesis"/>
    <property type="evidence" value="ECO:0007669"/>
    <property type="project" value="UniProtKB-ARBA"/>
</dbReference>
<dbReference type="GO" id="GO:0048813">
    <property type="term" value="P:dendrite morphogenesis"/>
    <property type="evidence" value="ECO:0007669"/>
    <property type="project" value="UniProtKB-ARBA"/>
</dbReference>
<dbReference type="GO" id="GO:0016199">
    <property type="term" value="P:axon midline choice point recognition"/>
    <property type="evidence" value="ECO:0007669"/>
    <property type="project" value="UniProtKB-ARBA"/>
</dbReference>
<dbReference type="AlphaFoldDB" id="A0AB40A269"/>
<proteinExistence type="predicted"/>
<keyword evidence="5" id="KW-0805">Transcription regulation</keyword>
<evidence type="ECO:0000259" key="10">
    <source>
        <dbReference type="PROSITE" id="PS50097"/>
    </source>
</evidence>
<dbReference type="GO" id="GO:0007526">
    <property type="term" value="P:larval somatic muscle development"/>
    <property type="evidence" value="ECO:0007669"/>
    <property type="project" value="UniProtKB-ARBA"/>
</dbReference>
<sequence>MDHQLCLSWSQHQSTLIGVFENLLGNESLSDCTLAAEGKYLKAHKLVLSAFSPYFATLLKEQYDKHPIFMLKDVKYQQLHAIVLYMYRGEVHIPQNQLAELLKAAESLQIKGLQQEDHQKECSPNKRKDISGSEEGMSLRPRKVSRLTNKDASKRSTSIETIELPNQDTLDYSIDSKPEYDEFENTWTMSEPMTIQQDEDQEELTEQNQREFADVDPFMDIPENSTALVEEIKKLRKDIKDLKKIVTVNNPTILEGVSKIPNILVEVTKLSEIPKSIFPIASFDALDNFEAELEGSSSKYIPMFKTLLLPGGISKNLKRVVSDKLLFQMNYAGIKDRKGFAVYTHLLNALFEAVKEDDYTWNDFKKDCRKSIYRIKNKVYKNNHFARKKIQSEFTDTEMY</sequence>
<evidence type="ECO:0000256" key="7">
    <source>
        <dbReference type="ARBA" id="ARBA00023242"/>
    </source>
</evidence>
<feature type="domain" description="BTB" evidence="10">
    <location>
        <begin position="30"/>
        <end position="95"/>
    </location>
</feature>
<evidence type="ECO:0000313" key="12">
    <source>
        <dbReference type="RefSeq" id="XP_036670394.3"/>
    </source>
</evidence>
<comment type="subcellular location">
    <subcellularLocation>
        <location evidence="1">Nucleus</location>
    </subcellularLocation>
</comment>
<dbReference type="PANTHER" id="PTHR23110">
    <property type="entry name" value="BTB DOMAIN TRANSCRIPTION FACTOR"/>
    <property type="match status" value="1"/>
</dbReference>
<keyword evidence="6" id="KW-0804">Transcription</keyword>
<evidence type="ECO:0000256" key="3">
    <source>
        <dbReference type="ARBA" id="ARBA00022782"/>
    </source>
</evidence>
<evidence type="ECO:0000256" key="6">
    <source>
        <dbReference type="ARBA" id="ARBA00023163"/>
    </source>
</evidence>
<dbReference type="InterPro" id="IPR051095">
    <property type="entry name" value="Dros_DevTransReg"/>
</dbReference>
<dbReference type="InterPro" id="IPR011333">
    <property type="entry name" value="SKP1/BTB/POZ_sf"/>
</dbReference>
<dbReference type="Proteomes" id="UP001652628">
    <property type="component" value="Chromosome 3"/>
</dbReference>
<dbReference type="RefSeq" id="XP_036670394.3">
    <property type="nucleotide sequence ID" value="XM_036814499.3"/>
</dbReference>
<keyword evidence="3" id="KW-0221">Differentiation</keyword>
<comment type="function">
    <text evidence="8">Putative transcription factor required for axon growth and guidance in the central and peripheral nervous systems. Repels CNS axons away from the midline by promoting the expression of the midline repellent sli and its receptor robo.</text>
</comment>
<dbReference type="InterPro" id="IPR000210">
    <property type="entry name" value="BTB/POZ_dom"/>
</dbReference>
<dbReference type="GO" id="GO:0006357">
    <property type="term" value="P:regulation of transcription by RNA polymerase II"/>
    <property type="evidence" value="ECO:0007669"/>
    <property type="project" value="TreeGrafter"/>
</dbReference>
<evidence type="ECO:0000256" key="1">
    <source>
        <dbReference type="ARBA" id="ARBA00004123"/>
    </source>
</evidence>